<feature type="region of interest" description="Disordered" evidence="1">
    <location>
        <begin position="288"/>
        <end position="334"/>
    </location>
</feature>
<sequence>MMNGWMDGWMDGWGTCSYHKFLQHLRQVHVGKKEEDKKEEEDEEEDGGEPAAKKAMTGGRRRGKPRAGTNCCLHFIFVGLLTDLKMWRAHQGQPLGGKLQFGVVRDTAEDGASSFGGDRQRDQMHDLDSPPRVRLNYTDESGRPVALDGQSLENAIASAQSSLKDDSLMSFFVPKRPGGGQYMMRCRFPADGEASENVDQDDDIDAPAPEPVRVRFDTLMYHKYNLSRKDLDSADTKMKAKAKKIGFALTELTCQWSKGIPDAFQNEAQFTWTKVEKDKSKETGDKAILAPFDNVAGQAAGKERKKGEGSNESGEASTSAGALYLRTPIETPMA</sequence>
<gene>
    <name evidence="2" type="ORF">Vbra_17878</name>
</gene>
<evidence type="ECO:0000313" key="3">
    <source>
        <dbReference type="Proteomes" id="UP000041254"/>
    </source>
</evidence>
<feature type="compositionally biased region" description="Acidic residues" evidence="1">
    <location>
        <begin position="37"/>
        <end position="48"/>
    </location>
</feature>
<name>A0A0G4GII3_VITBC</name>
<dbReference type="InParanoid" id="A0A0G4GII3"/>
<dbReference type="Proteomes" id="UP000041254">
    <property type="component" value="Unassembled WGS sequence"/>
</dbReference>
<keyword evidence="3" id="KW-1185">Reference proteome</keyword>
<evidence type="ECO:0000256" key="1">
    <source>
        <dbReference type="SAM" id="MobiDB-lite"/>
    </source>
</evidence>
<dbReference type="AlphaFoldDB" id="A0A0G4GII3"/>
<feature type="region of interest" description="Disordered" evidence="1">
    <location>
        <begin position="30"/>
        <end position="65"/>
    </location>
</feature>
<evidence type="ECO:0000313" key="2">
    <source>
        <dbReference type="EMBL" id="CEM29639.1"/>
    </source>
</evidence>
<dbReference type="EMBL" id="CDMY01000677">
    <property type="protein sequence ID" value="CEM29639.1"/>
    <property type="molecule type" value="Genomic_DNA"/>
</dbReference>
<feature type="compositionally biased region" description="Polar residues" evidence="1">
    <location>
        <begin position="310"/>
        <end position="320"/>
    </location>
</feature>
<proteinExistence type="predicted"/>
<dbReference type="VEuPathDB" id="CryptoDB:Vbra_17878"/>
<feature type="region of interest" description="Disordered" evidence="1">
    <location>
        <begin position="109"/>
        <end position="131"/>
    </location>
</feature>
<accession>A0A0G4GII3</accession>
<organism evidence="2 3">
    <name type="scientific">Vitrella brassicaformis (strain CCMP3155)</name>
    <dbReference type="NCBI Taxonomy" id="1169540"/>
    <lineage>
        <taxon>Eukaryota</taxon>
        <taxon>Sar</taxon>
        <taxon>Alveolata</taxon>
        <taxon>Colpodellida</taxon>
        <taxon>Vitrellaceae</taxon>
        <taxon>Vitrella</taxon>
    </lineage>
</organism>
<protein>
    <submittedName>
        <fullName evidence="2">Uncharacterized protein</fullName>
    </submittedName>
</protein>
<reference evidence="2 3" key="1">
    <citation type="submission" date="2014-11" db="EMBL/GenBank/DDBJ databases">
        <authorList>
            <person name="Zhu J."/>
            <person name="Qi W."/>
            <person name="Song R."/>
        </authorList>
    </citation>
    <scope>NUCLEOTIDE SEQUENCE [LARGE SCALE GENOMIC DNA]</scope>
</reference>
<feature type="compositionally biased region" description="Basic and acidic residues" evidence="1">
    <location>
        <begin position="118"/>
        <end position="131"/>
    </location>
</feature>